<proteinExistence type="inferred from homology"/>
<dbReference type="KEGG" id="vas:GT360_21620"/>
<sequence length="309" mass="34384">MISNLDNFDLNLLSVVRTLVKYKSTKATALHLGISQASVSRNVRKINDVFGQNVFTRSAHGMEPSALAQKLASAADEMLVPLQLALGEFTEFDPASYDRSISIVIDPFILEEQAERLTKACSQAFPHSKLIFSTWDAQSIQAMKLGEFDYCITDQTVSLPQTIYQEKLYDEPNVIIARKHHPVLSHDHQLEDLLSLPMVSIPAPGLASDNTDYLDLYIDNGLEPNIVFETTNLRTASAYLSSSDAIMFGSPATAKNFTDLDIYTPSNISSNSSYQIYGGFLQSKRNHPLTQCINTMLKNEFKGKAMLFQ</sequence>
<dbReference type="RefSeq" id="WP_164651076.1">
    <property type="nucleotide sequence ID" value="NZ_CP047476.1"/>
</dbReference>
<dbReference type="GO" id="GO:0003677">
    <property type="term" value="F:DNA binding"/>
    <property type="evidence" value="ECO:0007669"/>
    <property type="project" value="UniProtKB-KW"/>
</dbReference>
<evidence type="ECO:0000313" key="6">
    <source>
        <dbReference type="EMBL" id="QIA66091.1"/>
    </source>
</evidence>
<evidence type="ECO:0000313" key="7">
    <source>
        <dbReference type="Proteomes" id="UP000464262"/>
    </source>
</evidence>
<name>A0A7Z2YG38_9VIBR</name>
<feature type="domain" description="HTH lysR-type" evidence="5">
    <location>
        <begin position="8"/>
        <end position="65"/>
    </location>
</feature>
<dbReference type="Gene3D" id="3.40.190.10">
    <property type="entry name" value="Periplasmic binding protein-like II"/>
    <property type="match status" value="2"/>
</dbReference>
<dbReference type="SUPFAM" id="SSF53850">
    <property type="entry name" value="Periplasmic binding protein-like II"/>
    <property type="match status" value="1"/>
</dbReference>
<keyword evidence="4" id="KW-0804">Transcription</keyword>
<evidence type="ECO:0000256" key="3">
    <source>
        <dbReference type="ARBA" id="ARBA00023125"/>
    </source>
</evidence>
<accession>A0A7Z2YG38</accession>
<dbReference type="Proteomes" id="UP000464262">
    <property type="component" value="Chromosome 2"/>
</dbReference>
<reference evidence="6 7" key="1">
    <citation type="submission" date="2020-01" db="EMBL/GenBank/DDBJ databases">
        <title>Whole genome and functional gene identification of agarase of Vibrio HN897.</title>
        <authorList>
            <person name="Liu Y."/>
            <person name="Zhao Z."/>
        </authorList>
    </citation>
    <scope>NUCLEOTIDE SEQUENCE [LARGE SCALE GENOMIC DNA]</scope>
    <source>
        <strain evidence="6 7">HN897</strain>
    </source>
</reference>
<dbReference type="PANTHER" id="PTHR30118:SF15">
    <property type="entry name" value="TRANSCRIPTIONAL REGULATORY PROTEIN"/>
    <property type="match status" value="1"/>
</dbReference>
<dbReference type="InterPro" id="IPR005119">
    <property type="entry name" value="LysR_subst-bd"/>
</dbReference>
<evidence type="ECO:0000256" key="1">
    <source>
        <dbReference type="ARBA" id="ARBA00009437"/>
    </source>
</evidence>
<dbReference type="InterPro" id="IPR000847">
    <property type="entry name" value="LysR_HTH_N"/>
</dbReference>
<keyword evidence="2" id="KW-0805">Transcription regulation</keyword>
<evidence type="ECO:0000259" key="5">
    <source>
        <dbReference type="PROSITE" id="PS50931"/>
    </source>
</evidence>
<dbReference type="SUPFAM" id="SSF46785">
    <property type="entry name" value="Winged helix' DNA-binding domain"/>
    <property type="match status" value="1"/>
</dbReference>
<dbReference type="InterPro" id="IPR036388">
    <property type="entry name" value="WH-like_DNA-bd_sf"/>
</dbReference>
<gene>
    <name evidence="6" type="ORF">GT360_21620</name>
</gene>
<dbReference type="Gene3D" id="1.10.10.10">
    <property type="entry name" value="Winged helix-like DNA-binding domain superfamily/Winged helix DNA-binding domain"/>
    <property type="match status" value="1"/>
</dbReference>
<evidence type="ECO:0000256" key="2">
    <source>
        <dbReference type="ARBA" id="ARBA00023015"/>
    </source>
</evidence>
<dbReference type="Pfam" id="PF00126">
    <property type="entry name" value="HTH_1"/>
    <property type="match status" value="1"/>
</dbReference>
<dbReference type="EMBL" id="CP047476">
    <property type="protein sequence ID" value="QIA66091.1"/>
    <property type="molecule type" value="Genomic_DNA"/>
</dbReference>
<evidence type="ECO:0000256" key="4">
    <source>
        <dbReference type="ARBA" id="ARBA00023163"/>
    </source>
</evidence>
<dbReference type="PANTHER" id="PTHR30118">
    <property type="entry name" value="HTH-TYPE TRANSCRIPTIONAL REGULATOR LEUO-RELATED"/>
    <property type="match status" value="1"/>
</dbReference>
<protein>
    <submittedName>
        <fullName evidence="6">LysR family transcriptional regulator</fullName>
    </submittedName>
</protein>
<dbReference type="InterPro" id="IPR050389">
    <property type="entry name" value="LysR-type_TF"/>
</dbReference>
<dbReference type="PROSITE" id="PS50931">
    <property type="entry name" value="HTH_LYSR"/>
    <property type="match status" value="1"/>
</dbReference>
<organism evidence="6 7">
    <name type="scientific">Vibrio astriarenae</name>
    <dbReference type="NCBI Taxonomy" id="1481923"/>
    <lineage>
        <taxon>Bacteria</taxon>
        <taxon>Pseudomonadati</taxon>
        <taxon>Pseudomonadota</taxon>
        <taxon>Gammaproteobacteria</taxon>
        <taxon>Vibrionales</taxon>
        <taxon>Vibrionaceae</taxon>
        <taxon>Vibrio</taxon>
    </lineage>
</organism>
<dbReference type="AlphaFoldDB" id="A0A7Z2YG38"/>
<dbReference type="GO" id="GO:0003700">
    <property type="term" value="F:DNA-binding transcription factor activity"/>
    <property type="evidence" value="ECO:0007669"/>
    <property type="project" value="InterPro"/>
</dbReference>
<keyword evidence="7" id="KW-1185">Reference proteome</keyword>
<comment type="similarity">
    <text evidence="1">Belongs to the LysR transcriptional regulatory family.</text>
</comment>
<dbReference type="InterPro" id="IPR036390">
    <property type="entry name" value="WH_DNA-bd_sf"/>
</dbReference>
<dbReference type="Pfam" id="PF03466">
    <property type="entry name" value="LysR_substrate"/>
    <property type="match status" value="1"/>
</dbReference>
<keyword evidence="3" id="KW-0238">DNA-binding</keyword>